<proteinExistence type="predicted"/>
<reference evidence="2 3" key="1">
    <citation type="journal article" date="2015" name="Nature">
        <title>rRNA introns, odd ribosomes, and small enigmatic genomes across a large radiation of phyla.</title>
        <authorList>
            <person name="Brown C.T."/>
            <person name="Hug L.A."/>
            <person name="Thomas B.C."/>
            <person name="Sharon I."/>
            <person name="Castelle C.J."/>
            <person name="Singh A."/>
            <person name="Wilkins M.J."/>
            <person name="Williams K.H."/>
            <person name="Banfield J.F."/>
        </authorList>
    </citation>
    <scope>NUCLEOTIDE SEQUENCE [LARGE SCALE GENOMIC DNA]</scope>
</reference>
<accession>A0A0G1GN75</accession>
<evidence type="ECO:0000313" key="3">
    <source>
        <dbReference type="Proteomes" id="UP000034617"/>
    </source>
</evidence>
<dbReference type="AlphaFoldDB" id="A0A0G1GN75"/>
<sequence>MINLYQFFRGKEMSETSIVWQKGVYGGNFICGRCRSKENVRHSGNGKWALCDSCAGQGVMVVKVSDHYEYRSSVGTFSSPRHIPPESDADDNHAGGPV</sequence>
<organism evidence="2 3">
    <name type="scientific">Candidatus Gottesmanbacteria bacterium GW2011_GWB1_44_11c</name>
    <dbReference type="NCBI Taxonomy" id="1618447"/>
    <lineage>
        <taxon>Bacteria</taxon>
        <taxon>Candidatus Gottesmaniibacteriota</taxon>
    </lineage>
</organism>
<protein>
    <submittedName>
        <fullName evidence="2">Uncharacterized protein</fullName>
    </submittedName>
</protein>
<gene>
    <name evidence="2" type="ORF">UW22_C0048G0005</name>
</gene>
<dbReference type="EMBL" id="LCHM01000048">
    <property type="protein sequence ID" value="KKT35788.1"/>
    <property type="molecule type" value="Genomic_DNA"/>
</dbReference>
<evidence type="ECO:0000256" key="1">
    <source>
        <dbReference type="SAM" id="MobiDB-lite"/>
    </source>
</evidence>
<dbReference type="Proteomes" id="UP000034617">
    <property type="component" value="Unassembled WGS sequence"/>
</dbReference>
<feature type="region of interest" description="Disordered" evidence="1">
    <location>
        <begin position="74"/>
        <end position="98"/>
    </location>
</feature>
<comment type="caution">
    <text evidence="2">The sequence shown here is derived from an EMBL/GenBank/DDBJ whole genome shotgun (WGS) entry which is preliminary data.</text>
</comment>
<name>A0A0G1GN75_9BACT</name>
<evidence type="ECO:0000313" key="2">
    <source>
        <dbReference type="EMBL" id="KKT35788.1"/>
    </source>
</evidence>